<dbReference type="Proteomes" id="UP000253437">
    <property type="component" value="Unassembled WGS sequence"/>
</dbReference>
<proteinExistence type="predicted"/>
<comment type="caution">
    <text evidence="2">The sequence shown here is derived from an EMBL/GenBank/DDBJ whole genome shotgun (WGS) entry which is preliminary data.</text>
</comment>
<gene>
    <name evidence="2" type="ORF">DS957_028480</name>
</gene>
<evidence type="ECO:0000313" key="2">
    <source>
        <dbReference type="EMBL" id="RIV98886.1"/>
    </source>
</evidence>
<accession>A0A8B3D7F0</accession>
<name>A0A8B3D7F0_VIBHA</name>
<protein>
    <submittedName>
        <fullName evidence="2">Uncharacterized protein</fullName>
    </submittedName>
</protein>
<organism evidence="2 3">
    <name type="scientific">Vibrio harveyi</name>
    <name type="common">Beneckea harveyi</name>
    <dbReference type="NCBI Taxonomy" id="669"/>
    <lineage>
        <taxon>Bacteria</taxon>
        <taxon>Pseudomonadati</taxon>
        <taxon>Pseudomonadota</taxon>
        <taxon>Gammaproteobacteria</taxon>
        <taxon>Vibrionales</taxon>
        <taxon>Vibrionaceae</taxon>
        <taxon>Vibrio</taxon>
    </lineage>
</organism>
<feature type="region of interest" description="Disordered" evidence="1">
    <location>
        <begin position="16"/>
        <end position="38"/>
    </location>
</feature>
<dbReference type="EMBL" id="QOUW02000272">
    <property type="protein sequence ID" value="RIV98886.1"/>
    <property type="molecule type" value="Genomic_DNA"/>
</dbReference>
<dbReference type="AlphaFoldDB" id="A0A8B3D7F0"/>
<evidence type="ECO:0000256" key="1">
    <source>
        <dbReference type="SAM" id="MobiDB-lite"/>
    </source>
</evidence>
<evidence type="ECO:0000313" key="3">
    <source>
        <dbReference type="Proteomes" id="UP000253437"/>
    </source>
</evidence>
<sequence>MSRPVSFIPATHSRRVLRLPAPNRHISGQGHFRTPQRN</sequence>
<reference evidence="2 3" key="1">
    <citation type="submission" date="2018-08" db="EMBL/GenBank/DDBJ databases">
        <title>Vibrio harveyi strains pathogenic to white snook Centropomus viridis Lockington (1877) and potential probiotic bacteria.</title>
        <authorList>
            <person name="Soto-Rodriguez S."/>
            <person name="Gomez-Gil B."/>
            <person name="Lozano-Olvera R."/>
        </authorList>
    </citation>
    <scope>NUCLEOTIDE SEQUENCE [LARGE SCALE GENOMIC DNA]</scope>
    <source>
        <strain evidence="2 3">CAIM 1508</strain>
    </source>
</reference>